<protein>
    <submittedName>
        <fullName evidence="10">Uncharacterized protein</fullName>
    </submittedName>
</protein>
<dbReference type="OrthoDB" id="1368at2759"/>
<accession>A0A084GGZ9</accession>
<sequence length="495" mass="54913">MGEDAGHTVPQGGGGGPKAPTPAPKPPTTLKLDDVTPKHSAEHAKAVEGDILSPTMPMTPNPFLSRSNTLDIDDYFVGPRDISKHSKWPLFLRMHGSILPKMIIPLLWIGAWATTITCISKFAADLGINSVLLTITGFVVGMGLSFRSSTAYERYAEGRRYWAQLTLASQNLGRIFWVHAQEHDPDTEKRKAHLLQAMTCTNLIVAFAISLKHKLRFEPYTAYDDLAHLVAHLETFSGTATEKDPSKAELPRKNAFKEVGEYLGISFAASNPRKMLKKADLPLGNLPLEILNYIGRVIDKFIAEGKLPVPMQQTLAYNNLLALNDVLTGTERVLNTPLPIAYTIAISQITWVYVMLLPFQLYPVLKWVTIPATIAASYIILGILFIGREIENPFGQDVNDLPLELFCDQIATELDVIAAQALELDNLMEHVESGKNRVLFPVSSAPYKSWKLRSEERLREAIKKKPLATFEARFHHVGETADARKNEAVVGETKV</sequence>
<dbReference type="GeneID" id="27718585"/>
<organism evidence="10 11">
    <name type="scientific">Pseudallescheria apiosperma</name>
    <name type="common">Scedosporium apiospermum</name>
    <dbReference type="NCBI Taxonomy" id="563466"/>
    <lineage>
        <taxon>Eukaryota</taxon>
        <taxon>Fungi</taxon>
        <taxon>Dikarya</taxon>
        <taxon>Ascomycota</taxon>
        <taxon>Pezizomycotina</taxon>
        <taxon>Sordariomycetes</taxon>
        <taxon>Hypocreomycetidae</taxon>
        <taxon>Microascales</taxon>
        <taxon>Microascaceae</taxon>
        <taxon>Scedosporium</taxon>
    </lineage>
</organism>
<feature type="region of interest" description="Disordered" evidence="8">
    <location>
        <begin position="1"/>
        <end position="39"/>
    </location>
</feature>
<keyword evidence="3" id="KW-1003">Cell membrane</keyword>
<dbReference type="GO" id="GO:0005254">
    <property type="term" value="F:chloride channel activity"/>
    <property type="evidence" value="ECO:0007669"/>
    <property type="project" value="InterPro"/>
</dbReference>
<dbReference type="RefSeq" id="XP_016646410.1">
    <property type="nucleotide sequence ID" value="XM_016783210.1"/>
</dbReference>
<feature type="transmembrane region" description="Helical" evidence="9">
    <location>
        <begin position="340"/>
        <end position="361"/>
    </location>
</feature>
<evidence type="ECO:0000256" key="5">
    <source>
        <dbReference type="ARBA" id="ARBA00022989"/>
    </source>
</evidence>
<dbReference type="Pfam" id="PF25539">
    <property type="entry name" value="Bestrophin_2"/>
    <property type="match status" value="1"/>
</dbReference>
<keyword evidence="7 9" id="KW-0472">Membrane</keyword>
<gene>
    <name evidence="10" type="ORF">SAPIO_CDS0433</name>
</gene>
<evidence type="ECO:0000256" key="1">
    <source>
        <dbReference type="ARBA" id="ARBA00004651"/>
    </source>
</evidence>
<dbReference type="PANTHER" id="PTHR33281">
    <property type="entry name" value="UPF0187 PROTEIN YNEE"/>
    <property type="match status" value="1"/>
</dbReference>
<dbReference type="PANTHER" id="PTHR33281:SF19">
    <property type="entry name" value="VOLTAGE-DEPENDENT ANION CHANNEL-FORMING PROTEIN YNEE"/>
    <property type="match status" value="1"/>
</dbReference>
<evidence type="ECO:0000313" key="11">
    <source>
        <dbReference type="Proteomes" id="UP000028545"/>
    </source>
</evidence>
<evidence type="ECO:0000256" key="4">
    <source>
        <dbReference type="ARBA" id="ARBA00022692"/>
    </source>
</evidence>
<feature type="transmembrane region" description="Helical" evidence="9">
    <location>
        <begin position="130"/>
        <end position="149"/>
    </location>
</feature>
<evidence type="ECO:0000256" key="3">
    <source>
        <dbReference type="ARBA" id="ARBA00022475"/>
    </source>
</evidence>
<dbReference type="GO" id="GO:0005886">
    <property type="term" value="C:plasma membrane"/>
    <property type="evidence" value="ECO:0007669"/>
    <property type="project" value="UniProtKB-SubCell"/>
</dbReference>
<feature type="transmembrane region" description="Helical" evidence="9">
    <location>
        <begin position="367"/>
        <end position="386"/>
    </location>
</feature>
<keyword evidence="6" id="KW-0406">Ion transport</keyword>
<dbReference type="OMA" id="FEPYTAY"/>
<evidence type="ECO:0000256" key="6">
    <source>
        <dbReference type="ARBA" id="ARBA00023065"/>
    </source>
</evidence>
<keyword evidence="5 9" id="KW-1133">Transmembrane helix</keyword>
<dbReference type="AlphaFoldDB" id="A0A084GGZ9"/>
<reference evidence="10 11" key="1">
    <citation type="journal article" date="2014" name="Genome Announc.">
        <title>Draft genome sequence of the pathogenic fungus Scedosporium apiospermum.</title>
        <authorList>
            <person name="Vandeputte P."/>
            <person name="Ghamrawi S."/>
            <person name="Rechenmann M."/>
            <person name="Iltis A."/>
            <person name="Giraud S."/>
            <person name="Fleury M."/>
            <person name="Thornton C."/>
            <person name="Delhaes L."/>
            <person name="Meyer W."/>
            <person name="Papon N."/>
            <person name="Bouchara J.P."/>
        </authorList>
    </citation>
    <scope>NUCLEOTIDE SEQUENCE [LARGE SCALE GENOMIC DNA]</scope>
    <source>
        <strain evidence="10 11">IHEM 14462</strain>
    </source>
</reference>
<comment type="caution">
    <text evidence="10">The sequence shown here is derived from an EMBL/GenBank/DDBJ whole genome shotgun (WGS) entry which is preliminary data.</text>
</comment>
<keyword evidence="4 9" id="KW-0812">Transmembrane</keyword>
<proteinExistence type="predicted"/>
<evidence type="ECO:0000256" key="2">
    <source>
        <dbReference type="ARBA" id="ARBA00022448"/>
    </source>
</evidence>
<evidence type="ECO:0000256" key="8">
    <source>
        <dbReference type="SAM" id="MobiDB-lite"/>
    </source>
</evidence>
<dbReference type="KEGG" id="sapo:SAPIO_CDS0433"/>
<dbReference type="HOGENOM" id="CLU_029790_1_0_1"/>
<dbReference type="Proteomes" id="UP000028545">
    <property type="component" value="Unassembled WGS sequence"/>
</dbReference>
<keyword evidence="11" id="KW-1185">Reference proteome</keyword>
<comment type="subcellular location">
    <subcellularLocation>
        <location evidence="1">Cell membrane</location>
        <topology evidence="1">Multi-pass membrane protein</topology>
    </subcellularLocation>
</comment>
<evidence type="ECO:0000256" key="7">
    <source>
        <dbReference type="ARBA" id="ARBA00023136"/>
    </source>
</evidence>
<dbReference type="InterPro" id="IPR044669">
    <property type="entry name" value="YneE/VCCN1/2-like"/>
</dbReference>
<name>A0A084GGZ9_PSEDA</name>
<evidence type="ECO:0000256" key="9">
    <source>
        <dbReference type="SAM" id="Phobius"/>
    </source>
</evidence>
<keyword evidence="2" id="KW-0813">Transport</keyword>
<evidence type="ECO:0000313" key="10">
    <source>
        <dbReference type="EMBL" id="KEZ46611.1"/>
    </source>
</evidence>
<dbReference type="EMBL" id="JOWA01000022">
    <property type="protein sequence ID" value="KEZ46611.1"/>
    <property type="molecule type" value="Genomic_DNA"/>
</dbReference>
<dbReference type="VEuPathDB" id="FungiDB:SAPIO_CDS0433"/>